<keyword evidence="1" id="KW-0812">Transmembrane</keyword>
<protein>
    <submittedName>
        <fullName evidence="2">Uncharacterized protein</fullName>
    </submittedName>
</protein>
<name>A0A241ZCY0_ACIBA</name>
<feature type="transmembrane region" description="Helical" evidence="1">
    <location>
        <begin position="41"/>
        <end position="64"/>
    </location>
</feature>
<proteinExistence type="predicted"/>
<reference evidence="2 3" key="1">
    <citation type="submission" date="2017-05" db="EMBL/GenBank/DDBJ databases">
        <authorList>
            <person name="Song R."/>
            <person name="Chenine A.L."/>
            <person name="Ruprecht R.M."/>
        </authorList>
    </citation>
    <scope>NUCLEOTIDE SEQUENCE [LARGE SCALE GENOMIC DNA]</scope>
    <source>
        <strain evidence="2 3">PR350</strain>
    </source>
</reference>
<dbReference type="Proteomes" id="UP000194699">
    <property type="component" value="Unassembled WGS sequence"/>
</dbReference>
<evidence type="ECO:0000313" key="2">
    <source>
        <dbReference type="EMBL" id="OTM84622.1"/>
    </source>
</evidence>
<keyword evidence="1" id="KW-1133">Transmembrane helix</keyword>
<accession>A0A241ZCY0</accession>
<sequence>MLIIAYFLVFFIGIASCFKEAKLSWLSRNSVGLTIFEKRAYTLKAAVAILIAIFGLLGLIEAIIRSGVLL</sequence>
<gene>
    <name evidence="2" type="ORF">B9X95_12355</name>
</gene>
<evidence type="ECO:0000313" key="3">
    <source>
        <dbReference type="Proteomes" id="UP000194699"/>
    </source>
</evidence>
<dbReference type="AlphaFoldDB" id="A0A241ZCY0"/>
<organism evidence="2 3">
    <name type="scientific">Acinetobacter baumannii</name>
    <dbReference type="NCBI Taxonomy" id="470"/>
    <lineage>
        <taxon>Bacteria</taxon>
        <taxon>Pseudomonadati</taxon>
        <taxon>Pseudomonadota</taxon>
        <taxon>Gammaproteobacteria</taxon>
        <taxon>Moraxellales</taxon>
        <taxon>Moraxellaceae</taxon>
        <taxon>Acinetobacter</taxon>
        <taxon>Acinetobacter calcoaceticus/baumannii complex</taxon>
    </lineage>
</organism>
<evidence type="ECO:0000256" key="1">
    <source>
        <dbReference type="SAM" id="Phobius"/>
    </source>
</evidence>
<comment type="caution">
    <text evidence="2">The sequence shown here is derived from an EMBL/GenBank/DDBJ whole genome shotgun (WGS) entry which is preliminary data.</text>
</comment>
<dbReference type="RefSeq" id="WP_024436647.1">
    <property type="nucleotide sequence ID" value="NZ_JAWDHF010000003.1"/>
</dbReference>
<dbReference type="EMBL" id="NGEL01000140">
    <property type="protein sequence ID" value="OTM84622.1"/>
    <property type="molecule type" value="Genomic_DNA"/>
</dbReference>
<keyword evidence="1" id="KW-0472">Membrane</keyword>